<dbReference type="AlphaFoldDB" id="A0AAP6ZZ51"/>
<reference evidence="2 3" key="1">
    <citation type="submission" date="2020-05" db="EMBL/GenBank/DDBJ databases">
        <title>Whole genome sequencing and identification of novel metabolites from Paenibacillus alvei strain JR949.</title>
        <authorList>
            <person name="Rajendhran J."/>
            <person name="Sree Pranav P."/>
            <person name="Mahalakshmi B."/>
            <person name="Karthikeyan R."/>
        </authorList>
    </citation>
    <scope>NUCLEOTIDE SEQUENCE [LARGE SCALE GENOMIC DNA]</scope>
    <source>
        <strain evidence="2 3">JR949</strain>
    </source>
</reference>
<gene>
    <name evidence="2" type="ORF">HMI46_05360</name>
    <name evidence="1" type="ORF">M5X12_20680</name>
</gene>
<dbReference type="EMBL" id="JAMDNP010000046">
    <property type="protein sequence ID" value="MCY9762956.1"/>
    <property type="molecule type" value="Genomic_DNA"/>
</dbReference>
<dbReference type="SUPFAM" id="SSF141571">
    <property type="entry name" value="Pentapeptide repeat-like"/>
    <property type="match status" value="1"/>
</dbReference>
<dbReference type="PANTHER" id="PTHR14136:SF17">
    <property type="entry name" value="BTB_POZ DOMAIN-CONTAINING PROTEIN KCTD9"/>
    <property type="match status" value="1"/>
</dbReference>
<dbReference type="EMBL" id="JABFOR010000004">
    <property type="protein sequence ID" value="NOJ69977.1"/>
    <property type="molecule type" value="Genomic_DNA"/>
</dbReference>
<dbReference type="PANTHER" id="PTHR14136">
    <property type="entry name" value="BTB_POZ DOMAIN-CONTAINING PROTEIN KCTD9"/>
    <property type="match status" value="1"/>
</dbReference>
<dbReference type="Gene3D" id="2.160.20.80">
    <property type="entry name" value="E3 ubiquitin-protein ligase SopA"/>
    <property type="match status" value="1"/>
</dbReference>
<dbReference type="InterPro" id="IPR051082">
    <property type="entry name" value="Pentapeptide-BTB/POZ_domain"/>
</dbReference>
<evidence type="ECO:0000313" key="1">
    <source>
        <dbReference type="EMBL" id="MCY9762956.1"/>
    </source>
</evidence>
<proteinExistence type="predicted"/>
<name>A0AAP6ZZ51_PAEAL</name>
<evidence type="ECO:0000313" key="4">
    <source>
        <dbReference type="Proteomes" id="UP001527181"/>
    </source>
</evidence>
<dbReference type="Pfam" id="PF00805">
    <property type="entry name" value="Pentapeptide"/>
    <property type="match status" value="2"/>
</dbReference>
<keyword evidence="4" id="KW-1185">Reference proteome</keyword>
<sequence length="201" mass="22358">MTTYIEEHYNGNDFSYVNWSESELRNCTFTSCRFRGAQLAGALTTGSQFIDCDFTGAVLNGSIHTRSAFTNCRFTGVNLFAAIFEECKMVGTDFTNVLWDGITINGGDWSYTNLRHANFTRQDLRSVRFMEADLTESKLEKADLRGADLTRTNLTKTKLAGADLRGADMSGVNFKALDLAKVRIDMFQAVAFAKAYGAKID</sequence>
<protein>
    <submittedName>
        <fullName evidence="2">Pentapeptide repeat-containing protein</fullName>
    </submittedName>
</protein>
<comment type="caution">
    <text evidence="2">The sequence shown here is derived from an EMBL/GenBank/DDBJ whole genome shotgun (WGS) entry which is preliminary data.</text>
</comment>
<accession>A0AAP6ZZ51</accession>
<dbReference type="Proteomes" id="UP000552038">
    <property type="component" value="Unassembled WGS sequence"/>
</dbReference>
<organism evidence="2 3">
    <name type="scientific">Paenibacillus alvei</name>
    <name type="common">Bacillus alvei</name>
    <dbReference type="NCBI Taxonomy" id="44250"/>
    <lineage>
        <taxon>Bacteria</taxon>
        <taxon>Bacillati</taxon>
        <taxon>Bacillota</taxon>
        <taxon>Bacilli</taxon>
        <taxon>Bacillales</taxon>
        <taxon>Paenibacillaceae</taxon>
        <taxon>Paenibacillus</taxon>
    </lineage>
</organism>
<evidence type="ECO:0000313" key="2">
    <source>
        <dbReference type="EMBL" id="NOJ69977.1"/>
    </source>
</evidence>
<dbReference type="Proteomes" id="UP001527181">
    <property type="component" value="Unassembled WGS sequence"/>
</dbReference>
<dbReference type="InterPro" id="IPR001646">
    <property type="entry name" value="5peptide_repeat"/>
</dbReference>
<evidence type="ECO:0000313" key="3">
    <source>
        <dbReference type="Proteomes" id="UP000552038"/>
    </source>
</evidence>
<dbReference type="RefSeq" id="WP_163976754.1">
    <property type="nucleotide sequence ID" value="NZ_JABFOR010000004.1"/>
</dbReference>
<reference evidence="1 4" key="2">
    <citation type="submission" date="2022-05" db="EMBL/GenBank/DDBJ databases">
        <title>Genome Sequencing of Bee-Associated Microbes.</title>
        <authorList>
            <person name="Dunlap C."/>
        </authorList>
    </citation>
    <scope>NUCLEOTIDE SEQUENCE [LARGE SCALE GENOMIC DNA]</scope>
    <source>
        <strain evidence="1 4">NRRL B-04010</strain>
    </source>
</reference>
<dbReference type="Pfam" id="PF13599">
    <property type="entry name" value="Pentapeptide_4"/>
    <property type="match status" value="1"/>
</dbReference>